<keyword evidence="4" id="KW-1185">Reference proteome</keyword>
<gene>
    <name evidence="3" type="ORF">GCM10007175_10060</name>
</gene>
<evidence type="ECO:0000313" key="4">
    <source>
        <dbReference type="Proteomes" id="UP000658754"/>
    </source>
</evidence>
<dbReference type="Proteomes" id="UP000658754">
    <property type="component" value="Unassembled WGS sequence"/>
</dbReference>
<evidence type="ECO:0008006" key="5">
    <source>
        <dbReference type="Google" id="ProtNLM"/>
    </source>
</evidence>
<reference evidence="4" key="1">
    <citation type="journal article" date="2019" name="Int. J. Syst. Evol. Microbiol.">
        <title>The Global Catalogue of Microorganisms (GCM) 10K type strain sequencing project: providing services to taxonomists for standard genome sequencing and annotation.</title>
        <authorList>
            <consortium name="The Broad Institute Genomics Platform"/>
            <consortium name="The Broad Institute Genome Sequencing Center for Infectious Disease"/>
            <person name="Wu L."/>
            <person name="Ma J."/>
        </authorList>
    </citation>
    <scope>NUCLEOTIDE SEQUENCE [LARGE SCALE GENOMIC DNA]</scope>
    <source>
        <strain evidence="4">CGMCC 1.3601</strain>
    </source>
</reference>
<keyword evidence="1" id="KW-0175">Coiled coil</keyword>
<dbReference type="EMBL" id="BMKV01000002">
    <property type="protein sequence ID" value="GGI75078.1"/>
    <property type="molecule type" value="Genomic_DNA"/>
</dbReference>
<name>A0ABQ2CC68_9MICC</name>
<dbReference type="InterPro" id="IPR029058">
    <property type="entry name" value="AB_hydrolase_fold"/>
</dbReference>
<dbReference type="SUPFAM" id="SSF53474">
    <property type="entry name" value="alpha/beta-Hydrolases"/>
    <property type="match status" value="1"/>
</dbReference>
<evidence type="ECO:0000256" key="1">
    <source>
        <dbReference type="SAM" id="Coils"/>
    </source>
</evidence>
<feature type="region of interest" description="Disordered" evidence="2">
    <location>
        <begin position="435"/>
        <end position="456"/>
    </location>
</feature>
<evidence type="ECO:0000256" key="2">
    <source>
        <dbReference type="SAM" id="MobiDB-lite"/>
    </source>
</evidence>
<protein>
    <recommendedName>
        <fullName evidence="5">PE-PPE domain-containing protein</fullName>
    </recommendedName>
</protein>
<proteinExistence type="predicted"/>
<sequence length="456" mass="47465">MAEATPSGTGGPVRVTGPEQDGPLTIRGGVGGVSFQLEELAAGAEKVDALAGRLAGVEAEARRIWEELIPFQDQPRWTGTMALSAVGESERSLQAVRTELQRISSQVRACRQEYEMAEARAAMERSLGMMSIGDLGNALVNASITGAADERTMETLVASLGLDAQGVKMRIEREPWPWEVLEDAGAFNRPLVLDRQETVSVDLDSSPAGLLERIRLIDARGPGFIEVIQVQVGGESAYVVVIPGTQPELLGAGGANPLDEVGVGEAMLYGSDEMNIAALQALNAAGAGQGDPVVAVGYSQGGIHAMNLAADPRFLRQYDLRYVLTAGSPVAGINAAPGVQSLHLEHRADWVPGSDGAPNPDTKGRVTVSMGHAPRAVDGEGGLGTGHTLTTYQDGARLVSASSDPSLVQSTAALGAVLGAGGAATAMRFSLARTPAPASHLHAADLRRRERGHGGR</sequence>
<feature type="coiled-coil region" evidence="1">
    <location>
        <begin position="93"/>
        <end position="120"/>
    </location>
</feature>
<organism evidence="3 4">
    <name type="scientific">Pseudarthrobacter scleromae</name>
    <dbReference type="NCBI Taxonomy" id="158897"/>
    <lineage>
        <taxon>Bacteria</taxon>
        <taxon>Bacillati</taxon>
        <taxon>Actinomycetota</taxon>
        <taxon>Actinomycetes</taxon>
        <taxon>Micrococcales</taxon>
        <taxon>Micrococcaceae</taxon>
        <taxon>Pseudarthrobacter</taxon>
    </lineage>
</organism>
<dbReference type="RefSeq" id="WP_188728282.1">
    <property type="nucleotide sequence ID" value="NZ_BMKV01000002.1"/>
</dbReference>
<accession>A0ABQ2CC68</accession>
<comment type="caution">
    <text evidence="3">The sequence shown here is derived from an EMBL/GenBank/DDBJ whole genome shotgun (WGS) entry which is preliminary data.</text>
</comment>
<feature type="region of interest" description="Disordered" evidence="2">
    <location>
        <begin position="1"/>
        <end position="23"/>
    </location>
</feature>
<evidence type="ECO:0000313" key="3">
    <source>
        <dbReference type="EMBL" id="GGI75078.1"/>
    </source>
</evidence>